<accession>A0A8J6YVA7</accession>
<sequence>MSVTIRKASRRDVPAIQEVEMASRALYRDVEGLEFVAGDSRVLPGEAMEQLAEDGRIFLADKGGRVAGFLCATPMDTSLHIWGAAVAPHFGRSGIGRSLFEAAEGHARSLGLGSLTVTAFREVPWNEPFLESLGYMTLDDALLDERLRHTLDAEAQSGLPRERRVAMMKVLPRRGG</sequence>
<keyword evidence="1" id="KW-0808">Transferase</keyword>
<proteinExistence type="predicted"/>
<evidence type="ECO:0000313" key="5">
    <source>
        <dbReference type="Proteomes" id="UP000631034"/>
    </source>
</evidence>
<comment type="caution">
    <text evidence="4">The sequence shown here is derived from an EMBL/GenBank/DDBJ whole genome shotgun (WGS) entry which is preliminary data.</text>
</comment>
<dbReference type="CDD" id="cd04301">
    <property type="entry name" value="NAT_SF"/>
    <property type="match status" value="1"/>
</dbReference>
<dbReference type="PANTHER" id="PTHR43877:SF1">
    <property type="entry name" value="ACETYLTRANSFERASE"/>
    <property type="match status" value="1"/>
</dbReference>
<keyword evidence="2" id="KW-0012">Acyltransferase</keyword>
<evidence type="ECO:0000259" key="3">
    <source>
        <dbReference type="PROSITE" id="PS51186"/>
    </source>
</evidence>
<dbReference type="Gene3D" id="3.40.630.30">
    <property type="match status" value="1"/>
</dbReference>
<dbReference type="InterPro" id="IPR050832">
    <property type="entry name" value="Bact_Acetyltransf"/>
</dbReference>
<reference evidence="4" key="1">
    <citation type="submission" date="2020-10" db="EMBL/GenBank/DDBJ databases">
        <title>Genome sequence of the unusual species of purple photosynthetic bacteria, Phaeovibrio sulfidiphilus DSM 23193, type strain.</title>
        <authorList>
            <person name="Kyndt J.A."/>
            <person name="Meyer T.E."/>
        </authorList>
    </citation>
    <scope>NUCLEOTIDE SEQUENCE</scope>
    <source>
        <strain evidence="4">DSM 23193</strain>
    </source>
</reference>
<evidence type="ECO:0000256" key="2">
    <source>
        <dbReference type="ARBA" id="ARBA00023315"/>
    </source>
</evidence>
<organism evidence="4 5">
    <name type="scientific">Phaeovibrio sulfidiphilus</name>
    <dbReference type="NCBI Taxonomy" id="1220600"/>
    <lineage>
        <taxon>Bacteria</taxon>
        <taxon>Pseudomonadati</taxon>
        <taxon>Pseudomonadota</taxon>
        <taxon>Alphaproteobacteria</taxon>
        <taxon>Rhodospirillales</taxon>
        <taxon>Rhodospirillaceae</taxon>
        <taxon>Phaeovibrio</taxon>
    </lineage>
</organism>
<dbReference type="GO" id="GO:0016747">
    <property type="term" value="F:acyltransferase activity, transferring groups other than amino-acyl groups"/>
    <property type="evidence" value="ECO:0007669"/>
    <property type="project" value="InterPro"/>
</dbReference>
<dbReference type="InterPro" id="IPR000182">
    <property type="entry name" value="GNAT_dom"/>
</dbReference>
<dbReference type="AlphaFoldDB" id="A0A8J6YVA7"/>
<keyword evidence="5" id="KW-1185">Reference proteome</keyword>
<dbReference type="EMBL" id="JACZHT010000001">
    <property type="protein sequence ID" value="MBE1236402.1"/>
    <property type="molecule type" value="Genomic_DNA"/>
</dbReference>
<dbReference type="Pfam" id="PF00583">
    <property type="entry name" value="Acetyltransf_1"/>
    <property type="match status" value="1"/>
</dbReference>
<gene>
    <name evidence="4" type="ORF">IHV25_01870</name>
</gene>
<protein>
    <submittedName>
        <fullName evidence="4">GNAT family N-acetyltransferase</fullName>
    </submittedName>
</protein>
<dbReference type="InterPro" id="IPR016181">
    <property type="entry name" value="Acyl_CoA_acyltransferase"/>
</dbReference>
<evidence type="ECO:0000256" key="1">
    <source>
        <dbReference type="ARBA" id="ARBA00022679"/>
    </source>
</evidence>
<evidence type="ECO:0000313" key="4">
    <source>
        <dbReference type="EMBL" id="MBE1236402.1"/>
    </source>
</evidence>
<dbReference type="Proteomes" id="UP000631034">
    <property type="component" value="Unassembled WGS sequence"/>
</dbReference>
<dbReference type="RefSeq" id="WP_192533264.1">
    <property type="nucleotide sequence ID" value="NZ_JACZHT010000001.1"/>
</dbReference>
<name>A0A8J6YVA7_9PROT</name>
<feature type="domain" description="N-acetyltransferase" evidence="3">
    <location>
        <begin position="3"/>
        <end position="154"/>
    </location>
</feature>
<dbReference type="PANTHER" id="PTHR43877">
    <property type="entry name" value="AMINOALKYLPHOSPHONATE N-ACETYLTRANSFERASE-RELATED-RELATED"/>
    <property type="match status" value="1"/>
</dbReference>
<dbReference type="SUPFAM" id="SSF55729">
    <property type="entry name" value="Acyl-CoA N-acyltransferases (Nat)"/>
    <property type="match status" value="1"/>
</dbReference>
<dbReference type="PROSITE" id="PS51186">
    <property type="entry name" value="GNAT"/>
    <property type="match status" value="1"/>
</dbReference>